<keyword evidence="5" id="KW-0812">Transmembrane</keyword>
<name>A0A0C2DWN2_9BACT</name>
<keyword evidence="8" id="KW-0732">Signal</keyword>
<feature type="chain" id="PRO_5002164496" description="Channel protein TolC" evidence="8">
    <location>
        <begin position="19"/>
        <end position="521"/>
    </location>
</feature>
<dbReference type="PANTHER" id="PTHR30026">
    <property type="entry name" value="OUTER MEMBRANE PROTEIN TOLC"/>
    <property type="match status" value="1"/>
</dbReference>
<dbReference type="EMBL" id="JWJD01000001">
    <property type="protein sequence ID" value="KIH77869.1"/>
    <property type="molecule type" value="Genomic_DNA"/>
</dbReference>
<evidence type="ECO:0000313" key="10">
    <source>
        <dbReference type="Proteomes" id="UP000035068"/>
    </source>
</evidence>
<keyword evidence="10" id="KW-1185">Reference proteome</keyword>
<sequence>MLRILTILLILLGSPSLAATAEVTAEHLSLQEALTRGLERNFNLLMEQLNIPIGEQDVITEDARFDPVTQARLSTSSQRTPNASALAGDDYARRRDHGAAASLSKEFHSGLDARLSLETARLSTNSTVEGLNPQYRSFLFLDLNQPLLRDFGTKVNTTDLRLADNRLRQARLDYLDQAQRLVEQIELAYFDLSRTLEILQLRIEARELARELLEANRERFEAGIVPVTEVQEAETAIAGRDEQVVFARQQAEAAAHRLRQLLAIGRGDPLAMIEPATDPLEAIDHDWPEADEALATALAARPDFKRQQLEVTDRNIRLEFFANQKLPRLDLEATFGINGLSGEERAVAFTDGNQGNPNRGDYWQSLDRMSRGDGYEWFTGVRLIYPLGNRAAEARHRRAGHEQRQAIYGLKDLENTMEAEIRNALTAVVRSFERVQVADRFQQLADTTLSQETERLREGLSDTFRILDFQDNVIEARVRKTNARIDYHQGLAGLYRAMGTNLERHGILHDPALKEMVHVQN</sequence>
<accession>A0A0C2DWN2</accession>
<feature type="signal peptide" evidence="8">
    <location>
        <begin position="1"/>
        <end position="18"/>
    </location>
</feature>
<proteinExistence type="inferred from homology"/>
<organism evidence="9 10">
    <name type="scientific">Geoalkalibacter ferrihydriticus DSM 17813</name>
    <dbReference type="NCBI Taxonomy" id="1121915"/>
    <lineage>
        <taxon>Bacteria</taxon>
        <taxon>Pseudomonadati</taxon>
        <taxon>Thermodesulfobacteriota</taxon>
        <taxon>Desulfuromonadia</taxon>
        <taxon>Desulfuromonadales</taxon>
        <taxon>Geoalkalibacteraceae</taxon>
        <taxon>Geoalkalibacter</taxon>
    </lineage>
</organism>
<dbReference type="InterPro" id="IPR051906">
    <property type="entry name" value="TolC-like"/>
</dbReference>
<dbReference type="AlphaFoldDB" id="A0A0C2DWN2"/>
<keyword evidence="3" id="KW-0813">Transport</keyword>
<keyword evidence="6" id="KW-0472">Membrane</keyword>
<evidence type="ECO:0000256" key="2">
    <source>
        <dbReference type="ARBA" id="ARBA00007613"/>
    </source>
</evidence>
<comment type="caution">
    <text evidence="9">The sequence shown here is derived from an EMBL/GenBank/DDBJ whole genome shotgun (WGS) entry which is preliminary data.</text>
</comment>
<evidence type="ECO:0000313" key="9">
    <source>
        <dbReference type="EMBL" id="KIH77869.1"/>
    </source>
</evidence>
<dbReference type="GO" id="GO:0015562">
    <property type="term" value="F:efflux transmembrane transporter activity"/>
    <property type="evidence" value="ECO:0007669"/>
    <property type="project" value="InterPro"/>
</dbReference>
<dbReference type="Gene3D" id="1.20.1600.10">
    <property type="entry name" value="Outer membrane efflux proteins (OEP)"/>
    <property type="match status" value="1"/>
</dbReference>
<dbReference type="SUPFAM" id="SSF56954">
    <property type="entry name" value="Outer membrane efflux proteins (OEP)"/>
    <property type="match status" value="1"/>
</dbReference>
<reference evidence="9 10" key="1">
    <citation type="submission" date="2014-12" db="EMBL/GenBank/DDBJ databases">
        <title>Genomes of Geoalkalibacter ferrihydriticus and Geoalkalibacter subterraneus, two haloalkaliphilic metal-reducing members of the Geobacteraceae.</title>
        <authorList>
            <person name="Badalamenti J.P."/>
            <person name="Torres C.I."/>
            <person name="Krajmalnik-Brown R."/>
            <person name="Bond D.R."/>
        </authorList>
    </citation>
    <scope>NUCLEOTIDE SEQUENCE [LARGE SCALE GENOMIC DNA]</scope>
    <source>
        <strain evidence="9 10">DSM 17813</strain>
    </source>
</reference>
<keyword evidence="7" id="KW-0998">Cell outer membrane</keyword>
<evidence type="ECO:0000256" key="5">
    <source>
        <dbReference type="ARBA" id="ARBA00022692"/>
    </source>
</evidence>
<dbReference type="Pfam" id="PF02321">
    <property type="entry name" value="OEP"/>
    <property type="match status" value="1"/>
</dbReference>
<dbReference type="GO" id="GO:1990281">
    <property type="term" value="C:efflux pump complex"/>
    <property type="evidence" value="ECO:0007669"/>
    <property type="project" value="TreeGrafter"/>
</dbReference>
<evidence type="ECO:0000256" key="8">
    <source>
        <dbReference type="SAM" id="SignalP"/>
    </source>
</evidence>
<dbReference type="InterPro" id="IPR003423">
    <property type="entry name" value="OMP_efflux"/>
</dbReference>
<evidence type="ECO:0000256" key="6">
    <source>
        <dbReference type="ARBA" id="ARBA00023136"/>
    </source>
</evidence>
<evidence type="ECO:0008006" key="11">
    <source>
        <dbReference type="Google" id="ProtNLM"/>
    </source>
</evidence>
<evidence type="ECO:0000256" key="4">
    <source>
        <dbReference type="ARBA" id="ARBA00022452"/>
    </source>
</evidence>
<gene>
    <name evidence="9" type="ORF">GFER_04410</name>
</gene>
<dbReference type="Proteomes" id="UP000035068">
    <property type="component" value="Unassembled WGS sequence"/>
</dbReference>
<dbReference type="GO" id="GO:0015288">
    <property type="term" value="F:porin activity"/>
    <property type="evidence" value="ECO:0007669"/>
    <property type="project" value="TreeGrafter"/>
</dbReference>
<evidence type="ECO:0000256" key="1">
    <source>
        <dbReference type="ARBA" id="ARBA00004442"/>
    </source>
</evidence>
<keyword evidence="4" id="KW-1134">Transmembrane beta strand</keyword>
<protein>
    <recommendedName>
        <fullName evidence="11">Channel protein TolC</fullName>
    </recommendedName>
</protein>
<comment type="similarity">
    <text evidence="2">Belongs to the outer membrane factor (OMF) (TC 1.B.17) family.</text>
</comment>
<evidence type="ECO:0000256" key="3">
    <source>
        <dbReference type="ARBA" id="ARBA00022448"/>
    </source>
</evidence>
<dbReference type="GO" id="GO:0009279">
    <property type="term" value="C:cell outer membrane"/>
    <property type="evidence" value="ECO:0007669"/>
    <property type="project" value="UniProtKB-SubCell"/>
</dbReference>
<comment type="subcellular location">
    <subcellularLocation>
        <location evidence="1">Cell outer membrane</location>
    </subcellularLocation>
</comment>
<dbReference type="PANTHER" id="PTHR30026:SF23">
    <property type="entry name" value="TO APRF-PUTATIVE OUTER MEMBRANE EFFLUX PROTEIN OR SECRETED ALKALINE PHOSPHATASE-RELATED"/>
    <property type="match status" value="1"/>
</dbReference>
<evidence type="ECO:0000256" key="7">
    <source>
        <dbReference type="ARBA" id="ARBA00023237"/>
    </source>
</evidence>
<dbReference type="RefSeq" id="WP_040096401.1">
    <property type="nucleotide sequence ID" value="NZ_JWJD01000001.1"/>
</dbReference>